<evidence type="ECO:0000313" key="2">
    <source>
        <dbReference type="EMBL" id="KAG2312258.1"/>
    </source>
</evidence>
<name>A0A8X7VIH8_BRACI</name>
<accession>A0A8X7VIH8</accession>
<dbReference type="EMBL" id="JAAMPC010000005">
    <property type="protein sequence ID" value="KAG2312258.1"/>
    <property type="molecule type" value="Genomic_DNA"/>
</dbReference>
<evidence type="ECO:0000313" key="3">
    <source>
        <dbReference type="Proteomes" id="UP000886595"/>
    </source>
</evidence>
<dbReference type="GO" id="GO:0001181">
    <property type="term" value="F:RNA polymerase I general transcription initiation factor activity"/>
    <property type="evidence" value="ECO:0007669"/>
    <property type="project" value="InterPro"/>
</dbReference>
<protein>
    <submittedName>
        <fullName evidence="2">Uncharacterized protein</fullName>
    </submittedName>
</protein>
<dbReference type="PANTHER" id="PTHR12790:SF0">
    <property type="entry name" value="RNA POLYMERASE I-SPECIFIC TRANSCRIPTION INITIATION FACTOR RRN3-RELATED"/>
    <property type="match status" value="1"/>
</dbReference>
<dbReference type="Proteomes" id="UP000886595">
    <property type="component" value="Unassembled WGS sequence"/>
</dbReference>
<dbReference type="AlphaFoldDB" id="A0A8X7VIH8"/>
<comment type="similarity">
    <text evidence="1">Belongs to the RRN3 family.</text>
</comment>
<keyword evidence="3" id="KW-1185">Reference proteome</keyword>
<dbReference type="GO" id="GO:0001042">
    <property type="term" value="F:RNA polymerase I core binding"/>
    <property type="evidence" value="ECO:0007669"/>
    <property type="project" value="TreeGrafter"/>
</dbReference>
<dbReference type="PANTHER" id="PTHR12790">
    <property type="entry name" value="TRANSCRIPTION INITIATION FACTOR IA RRN3"/>
    <property type="match status" value="1"/>
</dbReference>
<dbReference type="Pfam" id="PF05327">
    <property type="entry name" value="RRN3"/>
    <property type="match status" value="1"/>
</dbReference>
<dbReference type="InterPro" id="IPR007991">
    <property type="entry name" value="RNA_pol_I_trans_ini_fac_RRN3"/>
</dbReference>
<sequence length="316" mass="36246">MFPYAELRDTAVASDIREALASARSKDTHKYTELVQLINIQNKYDVDALVQQETLLKFLSHSVTCLDEVHHKQLLIRILGMRIWDHEPNVVYALLDLIISLATTSGKYLNCCLEMLIFNLLSQPRILNHKMREVLSSVYAALHKISYLFPRAPSQLFEILVKRMPNKYEKGHGLVTYVDTSLRLENSSIGKVVGHKILRVVMLRLVDLDLEIEWGDIDSTIGLFDMELEVAVEEPMHEGEEFPVRSLNQNCSDGNVVSELLDKLMVLSFEHLQSCRNAGRLAEVFEILFDLFEDIILKIQKPKFAQFLMLCVLTRS</sequence>
<dbReference type="GO" id="GO:0006361">
    <property type="term" value="P:transcription initiation at RNA polymerase I promoter"/>
    <property type="evidence" value="ECO:0007669"/>
    <property type="project" value="InterPro"/>
</dbReference>
<dbReference type="GO" id="GO:0005634">
    <property type="term" value="C:nucleus"/>
    <property type="evidence" value="ECO:0007669"/>
    <property type="project" value="TreeGrafter"/>
</dbReference>
<evidence type="ECO:0000256" key="1">
    <source>
        <dbReference type="ARBA" id="ARBA00010098"/>
    </source>
</evidence>
<gene>
    <name evidence="2" type="ORF">Bca52824_023815</name>
</gene>
<dbReference type="OrthoDB" id="26970at2759"/>
<proteinExistence type="inferred from homology"/>
<organism evidence="2 3">
    <name type="scientific">Brassica carinata</name>
    <name type="common">Ethiopian mustard</name>
    <name type="synonym">Abyssinian cabbage</name>
    <dbReference type="NCBI Taxonomy" id="52824"/>
    <lineage>
        <taxon>Eukaryota</taxon>
        <taxon>Viridiplantae</taxon>
        <taxon>Streptophyta</taxon>
        <taxon>Embryophyta</taxon>
        <taxon>Tracheophyta</taxon>
        <taxon>Spermatophyta</taxon>
        <taxon>Magnoliopsida</taxon>
        <taxon>eudicotyledons</taxon>
        <taxon>Gunneridae</taxon>
        <taxon>Pentapetalae</taxon>
        <taxon>rosids</taxon>
        <taxon>malvids</taxon>
        <taxon>Brassicales</taxon>
        <taxon>Brassicaceae</taxon>
        <taxon>Brassiceae</taxon>
        <taxon>Brassica</taxon>
    </lineage>
</organism>
<comment type="caution">
    <text evidence="2">The sequence shown here is derived from an EMBL/GenBank/DDBJ whole genome shotgun (WGS) entry which is preliminary data.</text>
</comment>
<reference evidence="2 3" key="1">
    <citation type="submission" date="2020-02" db="EMBL/GenBank/DDBJ databases">
        <authorList>
            <person name="Ma Q."/>
            <person name="Huang Y."/>
            <person name="Song X."/>
            <person name="Pei D."/>
        </authorList>
    </citation>
    <scope>NUCLEOTIDE SEQUENCE [LARGE SCALE GENOMIC DNA]</scope>
    <source>
        <strain evidence="2">Sxm20200214</strain>
        <tissue evidence="2">Leaf</tissue>
    </source>
</reference>